<evidence type="ECO:0000313" key="3">
    <source>
        <dbReference type="Proteomes" id="UP000249248"/>
    </source>
</evidence>
<proteinExistence type="predicted"/>
<organism evidence="2 3">
    <name type="scientific">Putridiphycobacter roseus</name>
    <dbReference type="NCBI Taxonomy" id="2219161"/>
    <lineage>
        <taxon>Bacteria</taxon>
        <taxon>Pseudomonadati</taxon>
        <taxon>Bacteroidota</taxon>
        <taxon>Flavobacteriia</taxon>
        <taxon>Flavobacteriales</taxon>
        <taxon>Crocinitomicaceae</taxon>
        <taxon>Putridiphycobacter</taxon>
    </lineage>
</organism>
<reference evidence="2 3" key="1">
    <citation type="submission" date="2018-06" db="EMBL/GenBank/DDBJ databases">
        <title>The draft genome sequence of Crocinitomix sp. SM1701.</title>
        <authorList>
            <person name="Zhang X."/>
        </authorList>
    </citation>
    <scope>NUCLEOTIDE SEQUENCE [LARGE SCALE GENOMIC DNA]</scope>
    <source>
        <strain evidence="2 3">SM1701</strain>
    </source>
</reference>
<accession>A0A2W1NAH7</accession>
<feature type="transmembrane region" description="Helical" evidence="1">
    <location>
        <begin position="12"/>
        <end position="31"/>
    </location>
</feature>
<gene>
    <name evidence="2" type="ORF">DNU06_13405</name>
</gene>
<evidence type="ECO:0000256" key="1">
    <source>
        <dbReference type="SAM" id="Phobius"/>
    </source>
</evidence>
<keyword evidence="1" id="KW-0812">Transmembrane</keyword>
<dbReference type="AlphaFoldDB" id="A0A2W1NAH7"/>
<sequence length="70" mass="7750">MKQFYWKTSCALVNLLRLSVLANIVLILNEVRILARAEQLPKLNVKGIFLSYVACAINSHYAAPSSATTV</sequence>
<keyword evidence="1" id="KW-1133">Transmembrane helix</keyword>
<name>A0A2W1NAH7_9FLAO</name>
<protein>
    <submittedName>
        <fullName evidence="2">Uncharacterized protein</fullName>
    </submittedName>
</protein>
<dbReference type="EMBL" id="QKSB01000009">
    <property type="protein sequence ID" value="PZE16305.1"/>
    <property type="molecule type" value="Genomic_DNA"/>
</dbReference>
<keyword evidence="1" id="KW-0472">Membrane</keyword>
<keyword evidence="3" id="KW-1185">Reference proteome</keyword>
<comment type="caution">
    <text evidence="2">The sequence shown here is derived from an EMBL/GenBank/DDBJ whole genome shotgun (WGS) entry which is preliminary data.</text>
</comment>
<dbReference type="Proteomes" id="UP000249248">
    <property type="component" value="Unassembled WGS sequence"/>
</dbReference>
<evidence type="ECO:0000313" key="2">
    <source>
        <dbReference type="EMBL" id="PZE16305.1"/>
    </source>
</evidence>